<evidence type="ECO:0000313" key="2">
    <source>
        <dbReference type="EMBL" id="KAJ7978507.1"/>
    </source>
</evidence>
<keyword evidence="2" id="KW-0378">Hydrolase</keyword>
<protein>
    <submittedName>
        <fullName evidence="2">DNA helicase</fullName>
    </submittedName>
</protein>
<feature type="compositionally biased region" description="Polar residues" evidence="1">
    <location>
        <begin position="78"/>
        <end position="87"/>
    </location>
</feature>
<evidence type="ECO:0000256" key="1">
    <source>
        <dbReference type="SAM" id="MobiDB-lite"/>
    </source>
</evidence>
<dbReference type="EMBL" id="JARAOO010000002">
    <property type="protein sequence ID" value="KAJ7978507.1"/>
    <property type="molecule type" value="Genomic_DNA"/>
</dbReference>
<accession>A0AAD7QBK8</accession>
<feature type="compositionally biased region" description="Low complexity" evidence="1">
    <location>
        <begin position="1"/>
        <end position="17"/>
    </location>
</feature>
<sequence>MASDSSPPNLNNGPSSPEDSFSSPIENTFSSPDDAARRRRQRRSSTPSAFATPPLRFGTNDATPIPSHSRQREGVRRASSTTPNVATPTFIGRWRGL</sequence>
<comment type="caution">
    <text evidence="2">The sequence shown here is derived from an EMBL/GenBank/DDBJ whole genome shotgun (WGS) entry which is preliminary data.</text>
</comment>
<feature type="region of interest" description="Disordered" evidence="1">
    <location>
        <begin position="1"/>
        <end position="97"/>
    </location>
</feature>
<dbReference type="Proteomes" id="UP001163823">
    <property type="component" value="Chromosome 2"/>
</dbReference>
<keyword evidence="2" id="KW-0067">ATP-binding</keyword>
<keyword evidence="2" id="KW-0547">Nucleotide-binding</keyword>
<dbReference type="KEGG" id="qsa:O6P43_002023"/>
<feature type="compositionally biased region" description="Polar residues" evidence="1">
    <location>
        <begin position="18"/>
        <end position="29"/>
    </location>
</feature>
<organism evidence="2 3">
    <name type="scientific">Quillaja saponaria</name>
    <name type="common">Soap bark tree</name>
    <dbReference type="NCBI Taxonomy" id="32244"/>
    <lineage>
        <taxon>Eukaryota</taxon>
        <taxon>Viridiplantae</taxon>
        <taxon>Streptophyta</taxon>
        <taxon>Embryophyta</taxon>
        <taxon>Tracheophyta</taxon>
        <taxon>Spermatophyta</taxon>
        <taxon>Magnoliopsida</taxon>
        <taxon>eudicotyledons</taxon>
        <taxon>Gunneridae</taxon>
        <taxon>Pentapetalae</taxon>
        <taxon>rosids</taxon>
        <taxon>fabids</taxon>
        <taxon>Fabales</taxon>
        <taxon>Quillajaceae</taxon>
        <taxon>Quillaja</taxon>
    </lineage>
</organism>
<name>A0AAD7QBK8_QUISA</name>
<evidence type="ECO:0000313" key="3">
    <source>
        <dbReference type="Proteomes" id="UP001163823"/>
    </source>
</evidence>
<reference evidence="2" key="1">
    <citation type="journal article" date="2023" name="Science">
        <title>Elucidation of the pathway for biosynthesis of saponin adjuvants from the soapbark tree.</title>
        <authorList>
            <person name="Reed J."/>
            <person name="Orme A."/>
            <person name="El-Demerdash A."/>
            <person name="Owen C."/>
            <person name="Martin L.B.B."/>
            <person name="Misra R.C."/>
            <person name="Kikuchi S."/>
            <person name="Rejzek M."/>
            <person name="Martin A.C."/>
            <person name="Harkess A."/>
            <person name="Leebens-Mack J."/>
            <person name="Louveau T."/>
            <person name="Stephenson M.J."/>
            <person name="Osbourn A."/>
        </authorList>
    </citation>
    <scope>NUCLEOTIDE SEQUENCE</scope>
    <source>
        <strain evidence="2">S10</strain>
    </source>
</reference>
<keyword evidence="2" id="KW-0347">Helicase</keyword>
<proteinExistence type="predicted"/>
<dbReference type="GO" id="GO:0004386">
    <property type="term" value="F:helicase activity"/>
    <property type="evidence" value="ECO:0007669"/>
    <property type="project" value="UniProtKB-KW"/>
</dbReference>
<gene>
    <name evidence="2" type="ORF">O6P43_002023</name>
</gene>
<dbReference type="AlphaFoldDB" id="A0AAD7QBK8"/>
<keyword evidence="3" id="KW-1185">Reference proteome</keyword>